<evidence type="ECO:0000256" key="1">
    <source>
        <dbReference type="SAM" id="SignalP"/>
    </source>
</evidence>
<evidence type="ECO:0008006" key="4">
    <source>
        <dbReference type="Google" id="ProtNLM"/>
    </source>
</evidence>
<dbReference type="EMBL" id="CAKMMG010000011">
    <property type="protein sequence ID" value="CAH1221848.1"/>
    <property type="molecule type" value="Genomic_DNA"/>
</dbReference>
<dbReference type="RefSeq" id="WP_236336926.1">
    <property type="nucleotide sequence ID" value="NZ_CAKMMG010000011.1"/>
</dbReference>
<accession>A0ABM9CTK2</accession>
<dbReference type="PANTHER" id="PTHR37841:SF1">
    <property type="entry name" value="DUF3298 DOMAIN-CONTAINING PROTEIN"/>
    <property type="match status" value="1"/>
</dbReference>
<feature type="signal peptide" evidence="1">
    <location>
        <begin position="1"/>
        <end position="20"/>
    </location>
</feature>
<protein>
    <recommendedName>
        <fullName evidence="4">WG repeat-containing protein</fullName>
    </recommendedName>
</protein>
<dbReference type="Pfam" id="PF14903">
    <property type="entry name" value="WG_beta_rep"/>
    <property type="match status" value="5"/>
</dbReference>
<keyword evidence="1" id="KW-0732">Signal</keyword>
<dbReference type="PANTHER" id="PTHR37841">
    <property type="entry name" value="GLR2918 PROTEIN"/>
    <property type="match status" value="1"/>
</dbReference>
<name>A0ABM9CTK2_9BACL</name>
<dbReference type="InterPro" id="IPR032774">
    <property type="entry name" value="WG_beta_rep"/>
</dbReference>
<organism evidence="2 3">
    <name type="scientific">Paenibacillus auburnensis</name>
    <dbReference type="NCBI Taxonomy" id="2905649"/>
    <lineage>
        <taxon>Bacteria</taxon>
        <taxon>Bacillati</taxon>
        <taxon>Bacillota</taxon>
        <taxon>Bacilli</taxon>
        <taxon>Bacillales</taxon>
        <taxon>Paenibacillaceae</taxon>
        <taxon>Paenibacillus</taxon>
    </lineage>
</organism>
<dbReference type="SUPFAM" id="SSF69360">
    <property type="entry name" value="Cell wall binding repeat"/>
    <property type="match status" value="1"/>
</dbReference>
<reference evidence="2" key="1">
    <citation type="submission" date="2022-01" db="EMBL/GenBank/DDBJ databases">
        <authorList>
            <person name="Criscuolo A."/>
        </authorList>
    </citation>
    <scope>NUCLEOTIDE SEQUENCE</scope>
    <source>
        <strain evidence="2">CIP111892</strain>
    </source>
</reference>
<sequence length="370" mass="39582">MNRLKGFGIMLLIFSLAAMAAGTGWAAAAPAAIQVSGTPLDFETVKPISDAQFHDGLLFGLQSSGKLVYYNHNGQQAFILPANIVPVTDFAEQRAVVRNTDTGLFGYINTKGNVTIPCQYASAWGFSGGVAYVKQNNAVGEALIDRKGNLVTSLTEPFSTEFNFSDGLSIAYEPKGSGLIGYINRAGKLAVPYHYLSGSRGFSEGLALVQNFAGLYGYIDTSGKTVIPFKYTSGGDFSEGLAAVQNAKGKWGFINRKGKVKIPFKYANTGNFSEGLAHVYNDSGKVGFINTRGRLVIGYQKYNSAFSFKEGIALVGISNPADNTKDKYGYINTKGELLTKLIYTRESSSFSGGYAVGVTDLGTGYILSKL</sequence>
<proteinExistence type="predicted"/>
<evidence type="ECO:0000313" key="2">
    <source>
        <dbReference type="EMBL" id="CAH1221848.1"/>
    </source>
</evidence>
<evidence type="ECO:0000313" key="3">
    <source>
        <dbReference type="Proteomes" id="UP000838324"/>
    </source>
</evidence>
<dbReference type="Proteomes" id="UP000838324">
    <property type="component" value="Unassembled WGS sequence"/>
</dbReference>
<keyword evidence="3" id="KW-1185">Reference proteome</keyword>
<gene>
    <name evidence="2" type="ORF">PAECIP111892_05060</name>
</gene>
<feature type="chain" id="PRO_5045235762" description="WG repeat-containing protein" evidence="1">
    <location>
        <begin position="21"/>
        <end position="370"/>
    </location>
</feature>
<comment type="caution">
    <text evidence="2">The sequence shown here is derived from an EMBL/GenBank/DDBJ whole genome shotgun (WGS) entry which is preliminary data.</text>
</comment>